<dbReference type="PANTHER" id="PTHR30337">
    <property type="entry name" value="COMPONENT OF ATP-DEPENDENT DSDNA EXONUCLEASE"/>
    <property type="match status" value="1"/>
</dbReference>
<feature type="domain" description="Calcineurin-like phosphoesterase" evidence="5">
    <location>
        <begin position="1"/>
        <end position="214"/>
    </location>
</feature>
<proteinExistence type="inferred from homology"/>
<organism evidence="6 7">
    <name type="scientific">Candidatus Treponema excrementipullorum</name>
    <dbReference type="NCBI Taxonomy" id="2838768"/>
    <lineage>
        <taxon>Bacteria</taxon>
        <taxon>Pseudomonadati</taxon>
        <taxon>Spirochaetota</taxon>
        <taxon>Spirochaetia</taxon>
        <taxon>Spirochaetales</taxon>
        <taxon>Treponemataceae</taxon>
        <taxon>Treponema</taxon>
    </lineage>
</organism>
<comment type="function">
    <text evidence="4">SbcCD cleaves DNA hairpin structures. These structures can inhibit DNA replication and are intermediates in certain DNA recombination reactions. The complex acts as a 3'-&gt;5' double strand exonuclease that can open hairpins. It also has a 5' single-strand endonuclease activity.</text>
</comment>
<comment type="subunit">
    <text evidence="4">Heterodimer of SbcC and SbcD.</text>
</comment>
<keyword evidence="1 4" id="KW-0540">Nuclease</keyword>
<evidence type="ECO:0000256" key="2">
    <source>
        <dbReference type="ARBA" id="ARBA00022801"/>
    </source>
</evidence>
<dbReference type="Pfam" id="PF00149">
    <property type="entry name" value="Metallophos"/>
    <property type="match status" value="1"/>
</dbReference>
<dbReference type="GO" id="GO:0006260">
    <property type="term" value="P:DNA replication"/>
    <property type="evidence" value="ECO:0007669"/>
    <property type="project" value="UniProtKB-KW"/>
</dbReference>
<dbReference type="InterPro" id="IPR041796">
    <property type="entry name" value="Mre11_N"/>
</dbReference>
<dbReference type="GO" id="GO:0008408">
    <property type="term" value="F:3'-5' exonuclease activity"/>
    <property type="evidence" value="ECO:0007669"/>
    <property type="project" value="InterPro"/>
</dbReference>
<gene>
    <name evidence="4" type="primary">sbcD</name>
    <name evidence="6" type="ORF">IAA16_02520</name>
</gene>
<evidence type="ECO:0000256" key="1">
    <source>
        <dbReference type="ARBA" id="ARBA00022722"/>
    </source>
</evidence>
<keyword evidence="2 4" id="KW-0378">Hydrolase</keyword>
<evidence type="ECO:0000313" key="7">
    <source>
        <dbReference type="Proteomes" id="UP000823914"/>
    </source>
</evidence>
<sequence>MKFLHTGDLHLGKLFYELSLLPDQENMLEQIYNTLHTAKESPYDALVIAGDVYDRAVPSPEAVSLFDAFLTRLRQNFPQLKIIIIPGNHDSARRLAFASHMLAFQDIYIYSAPEDLEKPIVFPDAVLYGLPFLTPGFFSPEETAQVDMVQTALDTILHHYRQHHTDKELLLCAHLFAAGGEESQSERSFVGTAQQVPVALFKDFRYVALGHLHRCQQVAANMWYSGSPLAYSFSEADAAKYVLDVTILPKANPTVTKIPIEPVHPVVRRCGSFEDFFRDTCNAFADCRNAFLEICCTDTYLIENPMNQLKSRYPYLLSFRQDEALRREGLSTINERRDLLQKSKSNLPSEEIFEAFIRDIYGTLPENFEAEKALFVQTMTDLQREMQE</sequence>
<dbReference type="Proteomes" id="UP000823914">
    <property type="component" value="Unassembled WGS sequence"/>
</dbReference>
<keyword evidence="3 4" id="KW-0269">Exonuclease</keyword>
<keyword evidence="4" id="KW-0233">DNA recombination</keyword>
<dbReference type="Gene3D" id="3.60.21.10">
    <property type="match status" value="1"/>
</dbReference>
<evidence type="ECO:0000256" key="3">
    <source>
        <dbReference type="ARBA" id="ARBA00022839"/>
    </source>
</evidence>
<accession>A0A9E2L1F6</accession>
<comment type="caution">
    <text evidence="6">The sequence shown here is derived from an EMBL/GenBank/DDBJ whole genome shotgun (WGS) entry which is preliminary data.</text>
</comment>
<evidence type="ECO:0000313" key="6">
    <source>
        <dbReference type="EMBL" id="MBU3849420.1"/>
    </source>
</evidence>
<reference evidence="6" key="1">
    <citation type="journal article" date="2021" name="PeerJ">
        <title>Extensive microbial diversity within the chicken gut microbiome revealed by metagenomics and culture.</title>
        <authorList>
            <person name="Gilroy R."/>
            <person name="Ravi A."/>
            <person name="Getino M."/>
            <person name="Pursley I."/>
            <person name="Horton D.L."/>
            <person name="Alikhan N.F."/>
            <person name="Baker D."/>
            <person name="Gharbi K."/>
            <person name="Hall N."/>
            <person name="Watson M."/>
            <person name="Adriaenssens E.M."/>
            <person name="Foster-Nyarko E."/>
            <person name="Jarju S."/>
            <person name="Secka A."/>
            <person name="Antonio M."/>
            <person name="Oren A."/>
            <person name="Chaudhuri R.R."/>
            <person name="La Ragione R."/>
            <person name="Hildebrand F."/>
            <person name="Pallen M.J."/>
        </authorList>
    </citation>
    <scope>NUCLEOTIDE SEQUENCE</scope>
    <source>
        <strain evidence="6">Gambia15-2214</strain>
    </source>
</reference>
<dbReference type="CDD" id="cd00840">
    <property type="entry name" value="MPP_Mre11_N"/>
    <property type="match status" value="1"/>
</dbReference>
<comment type="similarity">
    <text evidence="4">Belongs to the SbcD family.</text>
</comment>
<reference evidence="6" key="2">
    <citation type="submission" date="2021-04" db="EMBL/GenBank/DDBJ databases">
        <authorList>
            <person name="Gilroy R."/>
        </authorList>
    </citation>
    <scope>NUCLEOTIDE SEQUENCE</scope>
    <source>
        <strain evidence="6">Gambia15-2214</strain>
    </source>
</reference>
<dbReference type="GO" id="GO:0006310">
    <property type="term" value="P:DNA recombination"/>
    <property type="evidence" value="ECO:0007669"/>
    <property type="project" value="UniProtKB-KW"/>
</dbReference>
<dbReference type="NCBIfam" id="TIGR00619">
    <property type="entry name" value="sbcd"/>
    <property type="match status" value="1"/>
</dbReference>
<dbReference type="EMBL" id="JAHLFV010000058">
    <property type="protein sequence ID" value="MBU3849420.1"/>
    <property type="molecule type" value="Genomic_DNA"/>
</dbReference>
<dbReference type="InterPro" id="IPR050535">
    <property type="entry name" value="DNA_Repair-Maintenance_Comp"/>
</dbReference>
<protein>
    <recommendedName>
        <fullName evidence="4">Nuclease SbcCD subunit D</fullName>
    </recommendedName>
</protein>
<dbReference type="GO" id="GO:0004519">
    <property type="term" value="F:endonuclease activity"/>
    <property type="evidence" value="ECO:0007669"/>
    <property type="project" value="UniProtKB-KW"/>
</dbReference>
<keyword evidence="4" id="KW-0235">DNA replication</keyword>
<dbReference type="InterPro" id="IPR029052">
    <property type="entry name" value="Metallo-depent_PP-like"/>
</dbReference>
<dbReference type="SUPFAM" id="SSF56300">
    <property type="entry name" value="Metallo-dependent phosphatases"/>
    <property type="match status" value="1"/>
</dbReference>
<name>A0A9E2L1F6_9SPIR</name>
<evidence type="ECO:0000259" key="5">
    <source>
        <dbReference type="Pfam" id="PF00149"/>
    </source>
</evidence>
<dbReference type="InterPro" id="IPR004593">
    <property type="entry name" value="SbcD"/>
</dbReference>
<evidence type="ECO:0000256" key="4">
    <source>
        <dbReference type="RuleBase" id="RU363069"/>
    </source>
</evidence>
<keyword evidence="4" id="KW-0255">Endonuclease</keyword>
<dbReference type="PANTHER" id="PTHR30337:SF0">
    <property type="entry name" value="NUCLEASE SBCCD SUBUNIT D"/>
    <property type="match status" value="1"/>
</dbReference>
<dbReference type="InterPro" id="IPR004843">
    <property type="entry name" value="Calcineurin-like_PHP"/>
</dbReference>
<dbReference type="AlphaFoldDB" id="A0A9E2L1F6"/>